<evidence type="ECO:0000313" key="2">
    <source>
        <dbReference type="EMBL" id="CAK0886658.1"/>
    </source>
</evidence>
<feature type="non-terminal residue" evidence="2">
    <location>
        <position position="1"/>
    </location>
</feature>
<evidence type="ECO:0000313" key="3">
    <source>
        <dbReference type="Proteomes" id="UP001189429"/>
    </source>
</evidence>
<feature type="region of interest" description="Disordered" evidence="1">
    <location>
        <begin position="634"/>
        <end position="674"/>
    </location>
</feature>
<feature type="compositionally biased region" description="Basic and acidic residues" evidence="1">
    <location>
        <begin position="436"/>
        <end position="448"/>
    </location>
</feature>
<feature type="region of interest" description="Disordered" evidence="1">
    <location>
        <begin position="156"/>
        <end position="200"/>
    </location>
</feature>
<dbReference type="EMBL" id="CAUYUJ010018837">
    <property type="protein sequence ID" value="CAK0886658.1"/>
    <property type="molecule type" value="Genomic_DNA"/>
</dbReference>
<feature type="region of interest" description="Disordered" evidence="1">
    <location>
        <begin position="435"/>
        <end position="460"/>
    </location>
</feature>
<feature type="compositionally biased region" description="Low complexity" evidence="1">
    <location>
        <begin position="754"/>
        <end position="763"/>
    </location>
</feature>
<feature type="compositionally biased region" description="Low complexity" evidence="1">
    <location>
        <begin position="179"/>
        <end position="200"/>
    </location>
</feature>
<feature type="compositionally biased region" description="Low complexity" evidence="1">
    <location>
        <begin position="772"/>
        <end position="783"/>
    </location>
</feature>
<protein>
    <submittedName>
        <fullName evidence="2">Uncharacterized protein</fullName>
    </submittedName>
</protein>
<keyword evidence="3" id="KW-1185">Reference proteome</keyword>
<proteinExistence type="predicted"/>
<feature type="region of interest" description="Disordered" evidence="1">
    <location>
        <begin position="556"/>
        <end position="607"/>
    </location>
</feature>
<organism evidence="2 3">
    <name type="scientific">Prorocentrum cordatum</name>
    <dbReference type="NCBI Taxonomy" id="2364126"/>
    <lineage>
        <taxon>Eukaryota</taxon>
        <taxon>Sar</taxon>
        <taxon>Alveolata</taxon>
        <taxon>Dinophyceae</taxon>
        <taxon>Prorocentrales</taxon>
        <taxon>Prorocentraceae</taxon>
        <taxon>Prorocentrum</taxon>
    </lineage>
</organism>
<evidence type="ECO:0000256" key="1">
    <source>
        <dbReference type="SAM" id="MobiDB-lite"/>
    </source>
</evidence>
<dbReference type="Proteomes" id="UP001189429">
    <property type="component" value="Unassembled WGS sequence"/>
</dbReference>
<feature type="compositionally biased region" description="Gly residues" evidence="1">
    <location>
        <begin position="579"/>
        <end position="592"/>
    </location>
</feature>
<gene>
    <name evidence="2" type="ORF">PCOR1329_LOCUS67952</name>
</gene>
<feature type="region of interest" description="Disordered" evidence="1">
    <location>
        <begin position="1"/>
        <end position="31"/>
    </location>
</feature>
<comment type="caution">
    <text evidence="2">The sequence shown here is derived from an EMBL/GenBank/DDBJ whole genome shotgun (WGS) entry which is preliminary data.</text>
</comment>
<name>A0ABN9WMP6_9DINO</name>
<feature type="compositionally biased region" description="Pro residues" evidence="1">
    <location>
        <begin position="1"/>
        <end position="10"/>
    </location>
</feature>
<feature type="compositionally biased region" description="Low complexity" evidence="1">
    <location>
        <begin position="156"/>
        <end position="172"/>
    </location>
</feature>
<sequence length="797" mass="79890">AGRAQSPPPGRGQFSPLARAQSSPLSGVRQAAAGWRPALPGVLPQGVAPRAGAADPQDDAFLAREELAVYSDMFEEVIKSDLQFGQLLRKVKDVYDRSLQRAPLADRSRTGDAAGVPAPPCGRCPGLLEENSRLQAEVDRLAALLAAPGFGAAPPAPTLAAAPPRSAPGPSGFHRERLGGWAAPPSWAGPPLGGEAEAAPAAAGLVEPSGSLRSSGPAVACAIALDSVGSPEATPTPLAPGRCLAGPGSSWAPSEPPPCHQAAAEGLVASGGSAVASACASENWQMHTFQFAGAHSKSLSARSDGSPGSASSETFLPQRQAFGRLGRPASVPELNLTVVAEAALEGHQDGDASPNRAVDFGVAEQYHGSLSTPSPAQVLSDALAGLVSAPTAVAEEALEAAGPPLRCPGAAAAQADGVPPCGLDEPIALAAPGCTAEDRGGSRDDELACSRPSWDQWRSSPGPLLQAWSPDACGGLGAMVGRVPAALPLGPAEEEHCLASFGAEAASREAPPEPRHPTPPAAEDLAEVLRPHLATPPPGDAPSGLFGRLGFMEAPQQQSVTPPLGATEGAPSPPTAPFLGGGLDVGGHGGQLGRRPAPRWPEGQEGAAAGHGVWAGLPRHAGMSLPMAENPLEWMADGGASGRDPTPDARWRGRSPASPCGTPEARRSAGGGGWSAGRLGCAEVVSTLAQTDGTVGTGAQGASDQGLPSAAAGTFEAVAVPSLNLSWLGAEPHAGMSPQFLGTAKISTPLRDGSTPSTGASSTPPRPHGCQPLSLSPGLDGPLQHFAGLSRGVLADP</sequence>
<accession>A0ABN9WMP6</accession>
<feature type="region of interest" description="Disordered" evidence="1">
    <location>
        <begin position="746"/>
        <end position="783"/>
    </location>
</feature>
<reference evidence="2" key="1">
    <citation type="submission" date="2023-10" db="EMBL/GenBank/DDBJ databases">
        <authorList>
            <person name="Chen Y."/>
            <person name="Shah S."/>
            <person name="Dougan E. K."/>
            <person name="Thang M."/>
            <person name="Chan C."/>
        </authorList>
    </citation>
    <scope>NUCLEOTIDE SEQUENCE [LARGE SCALE GENOMIC DNA]</scope>
</reference>